<dbReference type="SUPFAM" id="SSF51206">
    <property type="entry name" value="cAMP-binding domain-like"/>
    <property type="match status" value="1"/>
</dbReference>
<dbReference type="Gene3D" id="1.10.10.10">
    <property type="entry name" value="Winged helix-like DNA-binding domain superfamily/Winged helix DNA-binding domain"/>
    <property type="match status" value="1"/>
</dbReference>
<evidence type="ECO:0000256" key="3">
    <source>
        <dbReference type="ARBA" id="ARBA00023163"/>
    </source>
</evidence>
<dbReference type="PANTHER" id="PTHR24567">
    <property type="entry name" value="CRP FAMILY TRANSCRIPTIONAL REGULATORY PROTEIN"/>
    <property type="match status" value="1"/>
</dbReference>
<dbReference type="PRINTS" id="PR00034">
    <property type="entry name" value="HTHCRP"/>
</dbReference>
<evidence type="ECO:0000256" key="1">
    <source>
        <dbReference type="ARBA" id="ARBA00023015"/>
    </source>
</evidence>
<keyword evidence="2" id="KW-0238">DNA-binding</keyword>
<evidence type="ECO:0000313" key="6">
    <source>
        <dbReference type="EMBL" id="PVX52133.1"/>
    </source>
</evidence>
<organism evidence="6 7">
    <name type="scientific">Balneicella halophila</name>
    <dbReference type="NCBI Taxonomy" id="1537566"/>
    <lineage>
        <taxon>Bacteria</taxon>
        <taxon>Pseudomonadati</taxon>
        <taxon>Bacteroidota</taxon>
        <taxon>Bacteroidia</taxon>
        <taxon>Bacteroidales</taxon>
        <taxon>Balneicellaceae</taxon>
        <taxon>Balneicella</taxon>
    </lineage>
</organism>
<evidence type="ECO:0000259" key="4">
    <source>
        <dbReference type="PROSITE" id="PS50042"/>
    </source>
</evidence>
<dbReference type="AlphaFoldDB" id="A0A7L4UQV8"/>
<feature type="domain" description="HTH crp-type" evidence="5">
    <location>
        <begin position="145"/>
        <end position="208"/>
    </location>
</feature>
<dbReference type="InterPro" id="IPR036388">
    <property type="entry name" value="WH-like_DNA-bd_sf"/>
</dbReference>
<dbReference type="Pfam" id="PF13545">
    <property type="entry name" value="HTH_Crp_2"/>
    <property type="match status" value="1"/>
</dbReference>
<dbReference type="InterPro" id="IPR014710">
    <property type="entry name" value="RmlC-like_jellyroll"/>
</dbReference>
<dbReference type="GO" id="GO:0003677">
    <property type="term" value="F:DNA binding"/>
    <property type="evidence" value="ECO:0007669"/>
    <property type="project" value="UniProtKB-KW"/>
</dbReference>
<dbReference type="GO" id="GO:0005829">
    <property type="term" value="C:cytosol"/>
    <property type="evidence" value="ECO:0007669"/>
    <property type="project" value="TreeGrafter"/>
</dbReference>
<keyword evidence="3" id="KW-0804">Transcription</keyword>
<dbReference type="Gene3D" id="2.60.120.10">
    <property type="entry name" value="Jelly Rolls"/>
    <property type="match status" value="1"/>
</dbReference>
<dbReference type="InterPro" id="IPR050397">
    <property type="entry name" value="Env_Response_Regulators"/>
</dbReference>
<dbReference type="OrthoDB" id="1116216at2"/>
<name>A0A7L4UQV8_BALHA</name>
<accession>A0A7L4UQV8</accession>
<dbReference type="PROSITE" id="PS50042">
    <property type="entry name" value="CNMP_BINDING_3"/>
    <property type="match status" value="1"/>
</dbReference>
<dbReference type="Pfam" id="PF00027">
    <property type="entry name" value="cNMP_binding"/>
    <property type="match status" value="1"/>
</dbReference>
<dbReference type="RefSeq" id="WP_116495687.1">
    <property type="nucleotide sequence ID" value="NZ_QENZ01000003.1"/>
</dbReference>
<dbReference type="EMBL" id="QENZ01000003">
    <property type="protein sequence ID" value="PVX52133.1"/>
    <property type="molecule type" value="Genomic_DNA"/>
</dbReference>
<comment type="caution">
    <text evidence="6">The sequence shown here is derived from an EMBL/GenBank/DDBJ whole genome shotgun (WGS) entry which is preliminary data.</text>
</comment>
<gene>
    <name evidence="6" type="ORF">C7377_0433</name>
</gene>
<dbReference type="InterPro" id="IPR012318">
    <property type="entry name" value="HTH_CRP"/>
</dbReference>
<feature type="domain" description="Cyclic nucleotide-binding" evidence="4">
    <location>
        <begin position="5"/>
        <end position="79"/>
    </location>
</feature>
<evidence type="ECO:0000313" key="7">
    <source>
        <dbReference type="Proteomes" id="UP000251835"/>
    </source>
</evidence>
<keyword evidence="1" id="KW-0805">Transcription regulation</keyword>
<dbReference type="InterPro" id="IPR000595">
    <property type="entry name" value="cNMP-bd_dom"/>
</dbReference>
<dbReference type="GO" id="GO:0003700">
    <property type="term" value="F:DNA-binding transcription factor activity"/>
    <property type="evidence" value="ECO:0007669"/>
    <property type="project" value="TreeGrafter"/>
</dbReference>
<dbReference type="PROSITE" id="PS51063">
    <property type="entry name" value="HTH_CRP_2"/>
    <property type="match status" value="1"/>
</dbReference>
<dbReference type="Proteomes" id="UP000251835">
    <property type="component" value="Unassembled WGS sequence"/>
</dbReference>
<dbReference type="SUPFAM" id="SSF46785">
    <property type="entry name" value="Winged helix' DNA-binding domain"/>
    <property type="match status" value="1"/>
</dbReference>
<evidence type="ECO:0000259" key="5">
    <source>
        <dbReference type="PROSITE" id="PS51063"/>
    </source>
</evidence>
<proteinExistence type="predicted"/>
<reference evidence="6 7" key="1">
    <citation type="submission" date="2018-05" db="EMBL/GenBank/DDBJ databases">
        <title>Genomic Encyclopedia of Type Strains, Phase IV (KMG-IV): sequencing the most valuable type-strain genomes for metagenomic binning, comparative biology and taxonomic classification.</title>
        <authorList>
            <person name="Goeker M."/>
        </authorList>
    </citation>
    <scope>NUCLEOTIDE SEQUENCE [LARGE SCALE GENOMIC DNA]</scope>
    <source>
        <strain evidence="6 7">DSM 28579</strain>
    </source>
</reference>
<keyword evidence="7" id="KW-1185">Reference proteome</keyword>
<sequence>MKTKIRKALPGITEIALLDEIAKEGIYRVFSEGDNIINVGDYITFAPLVLSGNIRVSRINEDGKEVFLYYLKQGDTCADTLQCCYTNKKSQINAIAEEETEVILVSILNVNSWSSKYKSWKEFVMLSFKEKFNQLLEALDSIAFQKVDERLLSYLKKKEEMSNDSQIQITHHEIARDLNTSREVISRLLKALESKGLVQLGRNSIKML</sequence>
<dbReference type="InterPro" id="IPR018490">
    <property type="entry name" value="cNMP-bd_dom_sf"/>
</dbReference>
<evidence type="ECO:0000256" key="2">
    <source>
        <dbReference type="ARBA" id="ARBA00023125"/>
    </source>
</evidence>
<dbReference type="InterPro" id="IPR036390">
    <property type="entry name" value="WH_DNA-bd_sf"/>
</dbReference>
<dbReference type="CDD" id="cd00038">
    <property type="entry name" value="CAP_ED"/>
    <property type="match status" value="1"/>
</dbReference>
<protein>
    <submittedName>
        <fullName evidence="6">CRP/FNR family transcriptional regulator</fullName>
    </submittedName>
</protein>
<dbReference type="PANTHER" id="PTHR24567:SF26">
    <property type="entry name" value="REGULATORY PROTEIN YEIL"/>
    <property type="match status" value="1"/>
</dbReference>